<name>A0A7K3LS08_9ACTN</name>
<organism evidence="2 3">
    <name type="scientific">Gordonia desulfuricans</name>
    <dbReference type="NCBI Taxonomy" id="89051"/>
    <lineage>
        <taxon>Bacteria</taxon>
        <taxon>Bacillati</taxon>
        <taxon>Actinomycetota</taxon>
        <taxon>Actinomycetes</taxon>
        <taxon>Mycobacteriales</taxon>
        <taxon>Gordoniaceae</taxon>
        <taxon>Gordonia</taxon>
    </lineage>
</organism>
<dbReference type="AlphaFoldDB" id="A0A7K3LS08"/>
<proteinExistence type="predicted"/>
<keyword evidence="1" id="KW-1133">Transmembrane helix</keyword>
<comment type="caution">
    <text evidence="2">The sequence shown here is derived from an EMBL/GenBank/DDBJ whole genome shotgun (WGS) entry which is preliminary data.</text>
</comment>
<evidence type="ECO:0000313" key="3">
    <source>
        <dbReference type="Proteomes" id="UP000466307"/>
    </source>
</evidence>
<keyword evidence="1" id="KW-0812">Transmembrane</keyword>
<dbReference type="RefSeq" id="WP_059036646.1">
    <property type="nucleotide sequence ID" value="NZ_JAADZU010000054.1"/>
</dbReference>
<keyword evidence="3" id="KW-1185">Reference proteome</keyword>
<keyword evidence="1" id="KW-0472">Membrane</keyword>
<dbReference type="InterPro" id="IPR020109">
    <property type="entry name" value="Holin_r1t"/>
</dbReference>
<evidence type="ECO:0000313" key="2">
    <source>
        <dbReference type="EMBL" id="NDK91028.1"/>
    </source>
</evidence>
<gene>
    <name evidence="2" type="ORF">GYA93_15760</name>
</gene>
<dbReference type="EMBL" id="JAADZU010000054">
    <property type="protein sequence ID" value="NDK91028.1"/>
    <property type="molecule type" value="Genomic_DNA"/>
</dbReference>
<sequence length="68" mass="6908">MWTKTFWLDLAERAIKTAAQSAAAVLTATSVEAIDWAAGGAIVGVATAVSVLTSLASRGNSDSASLVR</sequence>
<accession>A0A7K3LS08</accession>
<feature type="transmembrane region" description="Helical" evidence="1">
    <location>
        <begin position="36"/>
        <end position="56"/>
    </location>
</feature>
<protein>
    <submittedName>
        <fullName evidence="2">Holin</fullName>
    </submittedName>
</protein>
<reference evidence="2 3" key="1">
    <citation type="submission" date="2020-01" db="EMBL/GenBank/DDBJ databases">
        <title>Investigation of new actinobacteria for the biodesulphurisation of diesel fuel.</title>
        <authorList>
            <person name="Athi Narayanan S.M."/>
        </authorList>
    </citation>
    <scope>NUCLEOTIDE SEQUENCE [LARGE SCALE GENOMIC DNA]</scope>
    <source>
        <strain evidence="2 3">213E</strain>
    </source>
</reference>
<dbReference type="Proteomes" id="UP000466307">
    <property type="component" value="Unassembled WGS sequence"/>
</dbReference>
<dbReference type="Pfam" id="PF16945">
    <property type="entry name" value="Phage_r1t_holin"/>
    <property type="match status" value="1"/>
</dbReference>
<evidence type="ECO:0000256" key="1">
    <source>
        <dbReference type="SAM" id="Phobius"/>
    </source>
</evidence>